<reference evidence="1 2" key="1">
    <citation type="journal article" date="2019" name="Int. J. Syst. Evol. Microbiol.">
        <title>The Global Catalogue of Microorganisms (GCM) 10K type strain sequencing project: providing services to taxonomists for standard genome sequencing and annotation.</title>
        <authorList>
            <consortium name="The Broad Institute Genomics Platform"/>
            <consortium name="The Broad Institute Genome Sequencing Center for Infectious Disease"/>
            <person name="Wu L."/>
            <person name="Ma J."/>
        </authorList>
    </citation>
    <scope>NUCLEOTIDE SEQUENCE [LARGE SCALE GENOMIC DNA]</scope>
    <source>
        <strain evidence="1 2">JCM 16328</strain>
    </source>
</reference>
<dbReference type="PROSITE" id="PS51257">
    <property type="entry name" value="PROKAR_LIPOPROTEIN"/>
    <property type="match status" value="1"/>
</dbReference>
<evidence type="ECO:0000313" key="1">
    <source>
        <dbReference type="EMBL" id="GAA0671147.1"/>
    </source>
</evidence>
<evidence type="ECO:0000313" key="2">
    <source>
        <dbReference type="Proteomes" id="UP001500420"/>
    </source>
</evidence>
<dbReference type="AlphaFoldDB" id="A0AAV3T883"/>
<organism evidence="1 2">
    <name type="scientific">Natronoarchaeum mannanilyticum</name>
    <dbReference type="NCBI Taxonomy" id="926360"/>
    <lineage>
        <taxon>Archaea</taxon>
        <taxon>Methanobacteriati</taxon>
        <taxon>Methanobacteriota</taxon>
        <taxon>Stenosarchaea group</taxon>
        <taxon>Halobacteria</taxon>
        <taxon>Halobacteriales</taxon>
        <taxon>Natronoarchaeaceae</taxon>
    </lineage>
</organism>
<comment type="caution">
    <text evidence="1">The sequence shown here is derived from an EMBL/GenBank/DDBJ whole genome shotgun (WGS) entry which is preliminary data.</text>
</comment>
<protein>
    <submittedName>
        <fullName evidence="1">Uncharacterized protein</fullName>
    </submittedName>
</protein>
<accession>A0AAV3T883</accession>
<dbReference type="Proteomes" id="UP001500420">
    <property type="component" value="Unassembled WGS sequence"/>
</dbReference>
<dbReference type="EMBL" id="BAAADV010000003">
    <property type="protein sequence ID" value="GAA0671147.1"/>
    <property type="molecule type" value="Genomic_DNA"/>
</dbReference>
<keyword evidence="2" id="KW-1185">Reference proteome</keyword>
<proteinExistence type="predicted"/>
<gene>
    <name evidence="1" type="ORF">GCM10009020_16850</name>
</gene>
<sequence length="63" mass="6439">MVRVLFEFVQAKFALTNALGEGCGIGHGSLVACPAPNSCSFGGREPSPFVSPMSGVRPGPVGF</sequence>
<name>A0AAV3T883_9EURY</name>